<dbReference type="EMBL" id="DWWD01000016">
    <property type="protein sequence ID" value="HJC49557.1"/>
    <property type="molecule type" value="Genomic_DNA"/>
</dbReference>
<reference evidence="1" key="2">
    <citation type="submission" date="2021-04" db="EMBL/GenBank/DDBJ databases">
        <authorList>
            <person name="Gilroy R."/>
        </authorList>
    </citation>
    <scope>NUCLEOTIDE SEQUENCE</scope>
    <source>
        <strain evidence="1">ChiSjej3B21-8574</strain>
    </source>
</reference>
<proteinExistence type="predicted"/>
<protein>
    <submittedName>
        <fullName evidence="1">Uncharacterized protein</fullName>
    </submittedName>
</protein>
<evidence type="ECO:0000313" key="2">
    <source>
        <dbReference type="Proteomes" id="UP000823904"/>
    </source>
</evidence>
<reference evidence="1" key="1">
    <citation type="journal article" date="2021" name="PeerJ">
        <title>Extensive microbial diversity within the chicken gut microbiome revealed by metagenomics and culture.</title>
        <authorList>
            <person name="Gilroy R."/>
            <person name="Ravi A."/>
            <person name="Getino M."/>
            <person name="Pursley I."/>
            <person name="Horton D.L."/>
            <person name="Alikhan N.F."/>
            <person name="Baker D."/>
            <person name="Gharbi K."/>
            <person name="Hall N."/>
            <person name="Watson M."/>
            <person name="Adriaenssens E.M."/>
            <person name="Foster-Nyarko E."/>
            <person name="Jarju S."/>
            <person name="Secka A."/>
            <person name="Antonio M."/>
            <person name="Oren A."/>
            <person name="Chaudhuri R.R."/>
            <person name="La Ragione R."/>
            <person name="Hildebrand F."/>
            <person name="Pallen M.J."/>
        </authorList>
    </citation>
    <scope>NUCLEOTIDE SEQUENCE</scope>
    <source>
        <strain evidence="1">ChiSjej3B21-8574</strain>
    </source>
</reference>
<dbReference type="Proteomes" id="UP000823904">
    <property type="component" value="Unassembled WGS sequence"/>
</dbReference>
<evidence type="ECO:0000313" key="1">
    <source>
        <dbReference type="EMBL" id="HJC49557.1"/>
    </source>
</evidence>
<name>A0A9D2T7P5_9FIRM</name>
<comment type="caution">
    <text evidence="1">The sequence shown here is derived from an EMBL/GenBank/DDBJ whole genome shotgun (WGS) entry which is preliminary data.</text>
</comment>
<dbReference type="AlphaFoldDB" id="A0A9D2T7P5"/>
<accession>A0A9D2T7P5</accession>
<organism evidence="1 2">
    <name type="scientific">Candidatus Anaerostipes avistercoris</name>
    <dbReference type="NCBI Taxonomy" id="2838462"/>
    <lineage>
        <taxon>Bacteria</taxon>
        <taxon>Bacillati</taxon>
        <taxon>Bacillota</taxon>
        <taxon>Clostridia</taxon>
        <taxon>Lachnospirales</taxon>
        <taxon>Lachnospiraceae</taxon>
        <taxon>Anaerostipes</taxon>
    </lineage>
</organism>
<gene>
    <name evidence="1" type="ORF">H9754_03075</name>
</gene>
<sequence>MEIVCILDLSDTKFYSSGLGFFLRFLDKILGDYTLKILTDSEEFISKSRHMDVDRFHYLVFTDSQMTEDLARQIGITEIYPAKRGDFYALYTSVFWKIYHTGLQNGRIGILYGETG</sequence>